<comment type="caution">
    <text evidence="1">The sequence shown here is derived from an EMBL/GenBank/DDBJ whole genome shotgun (WGS) entry which is preliminary data.</text>
</comment>
<dbReference type="AlphaFoldDB" id="A0ABD5VJ75"/>
<name>A0ABD5VJ75_9EURY</name>
<evidence type="ECO:0000313" key="1">
    <source>
        <dbReference type="EMBL" id="MFC6954117.1"/>
    </source>
</evidence>
<dbReference type="Proteomes" id="UP001596395">
    <property type="component" value="Unassembled WGS sequence"/>
</dbReference>
<organism evidence="1 2">
    <name type="scientific">Halorubellus litoreus</name>
    <dbReference type="NCBI Taxonomy" id="755308"/>
    <lineage>
        <taxon>Archaea</taxon>
        <taxon>Methanobacteriati</taxon>
        <taxon>Methanobacteriota</taxon>
        <taxon>Stenosarchaea group</taxon>
        <taxon>Halobacteria</taxon>
        <taxon>Halobacteriales</taxon>
        <taxon>Halorubellaceae</taxon>
        <taxon>Halorubellus</taxon>
    </lineage>
</organism>
<proteinExistence type="predicted"/>
<evidence type="ECO:0000313" key="2">
    <source>
        <dbReference type="Proteomes" id="UP001596395"/>
    </source>
</evidence>
<dbReference type="RefSeq" id="WP_336351059.1">
    <property type="nucleotide sequence ID" value="NZ_JAZAQL010000002.1"/>
</dbReference>
<sequence length="44" mass="4838">MAIIGGYELKKRPVEATRVLVADRGVVVSDATRRVVVDEVEPKD</sequence>
<gene>
    <name evidence="1" type="ORF">ACFQGB_14730</name>
</gene>
<dbReference type="EMBL" id="JBHSXN010000002">
    <property type="protein sequence ID" value="MFC6954117.1"/>
    <property type="molecule type" value="Genomic_DNA"/>
</dbReference>
<protein>
    <submittedName>
        <fullName evidence="1">Uncharacterized protein</fullName>
    </submittedName>
</protein>
<keyword evidence="2" id="KW-1185">Reference proteome</keyword>
<accession>A0ABD5VJ75</accession>
<reference evidence="1 2" key="1">
    <citation type="journal article" date="2019" name="Int. J. Syst. Evol. Microbiol.">
        <title>The Global Catalogue of Microorganisms (GCM) 10K type strain sequencing project: providing services to taxonomists for standard genome sequencing and annotation.</title>
        <authorList>
            <consortium name="The Broad Institute Genomics Platform"/>
            <consortium name="The Broad Institute Genome Sequencing Center for Infectious Disease"/>
            <person name="Wu L."/>
            <person name="Ma J."/>
        </authorList>
    </citation>
    <scope>NUCLEOTIDE SEQUENCE [LARGE SCALE GENOMIC DNA]</scope>
    <source>
        <strain evidence="1 2">GX26</strain>
    </source>
</reference>